<evidence type="ECO:0000313" key="2">
    <source>
        <dbReference type="EMBL" id="PMC64003.1"/>
    </source>
</evidence>
<dbReference type="EMBL" id="PNHG01000012">
    <property type="protein sequence ID" value="PMC64003.1"/>
    <property type="molecule type" value="Genomic_DNA"/>
</dbReference>
<evidence type="ECO:0000313" key="3">
    <source>
        <dbReference type="Proteomes" id="UP000235836"/>
    </source>
</evidence>
<name>A0A2N6T3W8_9CORY</name>
<gene>
    <name evidence="2" type="ORF">CJ203_08380</name>
</gene>
<comment type="caution">
    <text evidence="2">The sequence shown here is derived from an EMBL/GenBank/DDBJ whole genome shotgun (WGS) entry which is preliminary data.</text>
</comment>
<keyword evidence="1" id="KW-1133">Transmembrane helix</keyword>
<sequence length="92" mass="9847">MIAPTLLRQFVMALVGIAGLVGAGMASVTRDDAFTAADRMQKWAWTAILAGSGIACLSGFGFLGLIGCVFIGIYFFDVRPQINNILRGNYGW</sequence>
<keyword evidence="1" id="KW-0812">Transmembrane</keyword>
<dbReference type="AlphaFoldDB" id="A0A2N6T3W8"/>
<dbReference type="Proteomes" id="UP000235836">
    <property type="component" value="Unassembled WGS sequence"/>
</dbReference>
<feature type="transmembrane region" description="Helical" evidence="1">
    <location>
        <begin position="6"/>
        <end position="26"/>
    </location>
</feature>
<reference evidence="2 3" key="1">
    <citation type="submission" date="2017-09" db="EMBL/GenBank/DDBJ databases">
        <title>Bacterial strain isolated from the female urinary microbiota.</title>
        <authorList>
            <person name="Thomas-White K."/>
            <person name="Kumar N."/>
            <person name="Forster S."/>
            <person name="Putonti C."/>
            <person name="Lawley T."/>
            <person name="Wolfe A.J."/>
        </authorList>
    </citation>
    <scope>NUCLEOTIDE SEQUENCE [LARGE SCALE GENOMIC DNA]</scope>
    <source>
        <strain evidence="2 3">UMB0792</strain>
    </source>
</reference>
<keyword evidence="3" id="KW-1185">Reference proteome</keyword>
<feature type="transmembrane region" description="Helical" evidence="1">
    <location>
        <begin position="47"/>
        <end position="76"/>
    </location>
</feature>
<proteinExistence type="predicted"/>
<keyword evidence="1" id="KW-0472">Membrane</keyword>
<dbReference type="InterPro" id="IPR019662">
    <property type="entry name" value="DUF2516"/>
</dbReference>
<evidence type="ECO:0000256" key="1">
    <source>
        <dbReference type="SAM" id="Phobius"/>
    </source>
</evidence>
<accession>A0A2N6T3W8</accession>
<protein>
    <submittedName>
        <fullName evidence="2">DUF2516 domain-containing protein</fullName>
    </submittedName>
</protein>
<organism evidence="2 3">
    <name type="scientific">Corynebacterium tuscaniense</name>
    <dbReference type="NCBI Taxonomy" id="302449"/>
    <lineage>
        <taxon>Bacteria</taxon>
        <taxon>Bacillati</taxon>
        <taxon>Actinomycetota</taxon>
        <taxon>Actinomycetes</taxon>
        <taxon>Mycobacteriales</taxon>
        <taxon>Corynebacteriaceae</taxon>
        <taxon>Corynebacterium</taxon>
    </lineage>
</organism>
<dbReference type="Pfam" id="PF10724">
    <property type="entry name" value="DUF2516"/>
    <property type="match status" value="1"/>
</dbReference>